<evidence type="ECO:0000313" key="2">
    <source>
        <dbReference type="Proteomes" id="UP000299102"/>
    </source>
</evidence>
<dbReference type="Proteomes" id="UP000299102">
    <property type="component" value="Unassembled WGS sequence"/>
</dbReference>
<dbReference type="EMBL" id="BGZK01000007">
    <property type="protein sequence ID" value="GBP01045.1"/>
    <property type="molecule type" value="Genomic_DNA"/>
</dbReference>
<comment type="caution">
    <text evidence="1">The sequence shown here is derived from an EMBL/GenBank/DDBJ whole genome shotgun (WGS) entry which is preliminary data.</text>
</comment>
<proteinExistence type="predicted"/>
<sequence>MEREKKTISFAVAAGAGPEACGGGGRLPDVIYSAGTSAWCAGDGVKQHACYGGTQLLLTVTIQSYRGSRFDIEQKVNPTTNNECTFNETETHKYTTESLSIDRTRLMNAPMSTENYPASARTSFRDTAAVSCLAPHPAGPEPGYADVCTCMILFRLPLSSMYVPCISHLSGSVASWVVAIRHPSPARDVKHPISPHLLRTITTEILSRQSRLLCQRSSS</sequence>
<keyword evidence="2" id="KW-1185">Reference proteome</keyword>
<evidence type="ECO:0000313" key="1">
    <source>
        <dbReference type="EMBL" id="GBP01045.1"/>
    </source>
</evidence>
<accession>A0A4C1SG28</accession>
<gene>
    <name evidence="1" type="ORF">EVAR_2315_1</name>
</gene>
<reference evidence="1 2" key="1">
    <citation type="journal article" date="2019" name="Commun. Biol.">
        <title>The bagworm genome reveals a unique fibroin gene that provides high tensile strength.</title>
        <authorList>
            <person name="Kono N."/>
            <person name="Nakamura H."/>
            <person name="Ohtoshi R."/>
            <person name="Tomita M."/>
            <person name="Numata K."/>
            <person name="Arakawa K."/>
        </authorList>
    </citation>
    <scope>NUCLEOTIDE SEQUENCE [LARGE SCALE GENOMIC DNA]</scope>
</reference>
<organism evidence="1 2">
    <name type="scientific">Eumeta variegata</name>
    <name type="common">Bagworm moth</name>
    <name type="synonym">Eumeta japonica</name>
    <dbReference type="NCBI Taxonomy" id="151549"/>
    <lineage>
        <taxon>Eukaryota</taxon>
        <taxon>Metazoa</taxon>
        <taxon>Ecdysozoa</taxon>
        <taxon>Arthropoda</taxon>
        <taxon>Hexapoda</taxon>
        <taxon>Insecta</taxon>
        <taxon>Pterygota</taxon>
        <taxon>Neoptera</taxon>
        <taxon>Endopterygota</taxon>
        <taxon>Lepidoptera</taxon>
        <taxon>Glossata</taxon>
        <taxon>Ditrysia</taxon>
        <taxon>Tineoidea</taxon>
        <taxon>Psychidae</taxon>
        <taxon>Oiketicinae</taxon>
        <taxon>Eumeta</taxon>
    </lineage>
</organism>
<dbReference type="AlphaFoldDB" id="A0A4C1SG28"/>
<name>A0A4C1SG28_EUMVA</name>
<protein>
    <submittedName>
        <fullName evidence="1">Uncharacterized protein</fullName>
    </submittedName>
</protein>